<evidence type="ECO:0000256" key="4">
    <source>
        <dbReference type="ARBA" id="ARBA00022989"/>
    </source>
</evidence>
<feature type="transmembrane region" description="Helical" evidence="7">
    <location>
        <begin position="75"/>
        <end position="94"/>
    </location>
</feature>
<feature type="transmembrane region" description="Helical" evidence="7">
    <location>
        <begin position="173"/>
        <end position="191"/>
    </location>
</feature>
<dbReference type="GO" id="GO:0008137">
    <property type="term" value="F:NADH dehydrogenase (ubiquinone) activity"/>
    <property type="evidence" value="ECO:0007669"/>
    <property type="project" value="UniProtKB-EC"/>
</dbReference>
<feature type="domain" description="NADH:quinone oxidoreductase/Mrp antiporter transmembrane" evidence="8">
    <location>
        <begin position="96"/>
        <end position="365"/>
    </location>
</feature>
<keyword evidence="9" id="KW-0496">Mitochondrion</keyword>
<feature type="transmembrane region" description="Helical" evidence="7">
    <location>
        <begin position="404"/>
        <end position="427"/>
    </location>
</feature>
<evidence type="ECO:0000259" key="8">
    <source>
        <dbReference type="Pfam" id="PF00361"/>
    </source>
</evidence>
<evidence type="ECO:0000256" key="1">
    <source>
        <dbReference type="ARBA" id="ARBA00004141"/>
    </source>
</evidence>
<evidence type="ECO:0000256" key="7">
    <source>
        <dbReference type="SAM" id="Phobius"/>
    </source>
</evidence>
<comment type="catalytic activity">
    <reaction evidence="6">
        <text>a ubiquinone + NADH + 5 H(+)(in) = a ubiquinol + NAD(+) + 4 H(+)(out)</text>
        <dbReference type="Rhea" id="RHEA:29091"/>
        <dbReference type="Rhea" id="RHEA-COMP:9565"/>
        <dbReference type="Rhea" id="RHEA-COMP:9566"/>
        <dbReference type="ChEBI" id="CHEBI:15378"/>
        <dbReference type="ChEBI" id="CHEBI:16389"/>
        <dbReference type="ChEBI" id="CHEBI:17976"/>
        <dbReference type="ChEBI" id="CHEBI:57540"/>
        <dbReference type="ChEBI" id="CHEBI:57945"/>
        <dbReference type="EC" id="7.1.1.2"/>
    </reaction>
</comment>
<dbReference type="EMBL" id="LC005413">
    <property type="protein sequence ID" value="BAR46000.1"/>
    <property type="molecule type" value="Genomic_DNA"/>
</dbReference>
<dbReference type="InterPro" id="IPR001750">
    <property type="entry name" value="ND/Mrp_TM"/>
</dbReference>
<feature type="transmembrane region" description="Helical" evidence="7">
    <location>
        <begin position="319"/>
        <end position="336"/>
    </location>
</feature>
<feature type="transmembrane region" description="Helical" evidence="7">
    <location>
        <begin position="130"/>
        <end position="153"/>
    </location>
</feature>
<feature type="transmembrane region" description="Helical" evidence="7">
    <location>
        <begin position="253"/>
        <end position="274"/>
    </location>
</feature>
<organism evidence="9">
    <name type="scientific">Aurelia sp. 3 sensu Dawson et al.</name>
    <name type="common">2005</name>
    <dbReference type="NCBI Taxonomy" id="237398"/>
    <lineage>
        <taxon>Eukaryota</taxon>
        <taxon>Metazoa</taxon>
        <taxon>Cnidaria</taxon>
        <taxon>Scyphozoa</taxon>
        <taxon>Semaeostomeae</taxon>
        <taxon>Ulmaridae</taxon>
        <taxon>Aurelia</taxon>
    </lineage>
</organism>
<dbReference type="PANTHER" id="PTHR22773">
    <property type="entry name" value="NADH DEHYDROGENASE"/>
    <property type="match status" value="1"/>
</dbReference>
<gene>
    <name evidence="9" type="primary">nad2</name>
</gene>
<name>A0A0E4BA71_9CNID</name>
<feature type="transmembrane region" description="Helical" evidence="7">
    <location>
        <begin position="52"/>
        <end position="70"/>
    </location>
</feature>
<proteinExistence type="predicted"/>
<evidence type="ECO:0000256" key="2">
    <source>
        <dbReference type="ARBA" id="ARBA00012944"/>
    </source>
</evidence>
<dbReference type="EC" id="7.1.1.2" evidence="2"/>
<evidence type="ECO:0000256" key="6">
    <source>
        <dbReference type="ARBA" id="ARBA00049551"/>
    </source>
</evidence>
<protein>
    <recommendedName>
        <fullName evidence="2">NADH:ubiquinone reductase (H(+)-translocating)</fullName>
        <ecNumber evidence="2">7.1.1.2</ecNumber>
    </recommendedName>
</protein>
<dbReference type="Pfam" id="PF00361">
    <property type="entry name" value="Proton_antipo_M"/>
    <property type="match status" value="1"/>
</dbReference>
<feature type="transmembrane region" description="Helical" evidence="7">
    <location>
        <begin position="29"/>
        <end position="46"/>
    </location>
</feature>
<keyword evidence="3 7" id="KW-0812">Transmembrane</keyword>
<feature type="transmembrane region" description="Helical" evidence="7">
    <location>
        <begin position="100"/>
        <end position="118"/>
    </location>
</feature>
<dbReference type="GO" id="GO:0016020">
    <property type="term" value="C:membrane"/>
    <property type="evidence" value="ECO:0007669"/>
    <property type="project" value="UniProtKB-SubCell"/>
</dbReference>
<evidence type="ECO:0000256" key="5">
    <source>
        <dbReference type="ARBA" id="ARBA00023136"/>
    </source>
</evidence>
<evidence type="ECO:0000313" key="9">
    <source>
        <dbReference type="EMBL" id="BAR46000.1"/>
    </source>
</evidence>
<evidence type="ECO:0000256" key="3">
    <source>
        <dbReference type="ARBA" id="ARBA00022692"/>
    </source>
</evidence>
<feature type="transmembrane region" description="Helical" evidence="7">
    <location>
        <begin position="356"/>
        <end position="375"/>
    </location>
</feature>
<geneLocation type="mitochondrion" evidence="9"/>
<comment type="subcellular location">
    <subcellularLocation>
        <location evidence="1">Membrane</location>
        <topology evidence="1">Multi-pass membrane protein</topology>
    </subcellularLocation>
</comment>
<feature type="transmembrane region" description="Helical" evidence="7">
    <location>
        <begin position="203"/>
        <end position="222"/>
    </location>
</feature>
<sequence length="439" mass="48198">MIYNYYEILLLITLIASLVLKISKKLFNMIIFLGIILLLVVVGPANEDVLNWESIIKIFCIAVGIIVINFNKSKILNSSNVLTLCVVLASTLLLSSTSLLALYLCIELQSLSIFVLIAQEKEFAFRIEASLKYFVLSSISSGLFLLGSSLLFIHSGNCEVATLVDQHYTPEKILILVSLLFKLAASPFHFWSPDVYQGSNNSTLLLLGTLPKISILGIFIILFSGNKLLLVATILSLIVGCIGAINQSRIKRLLAYSSIVGMGFILLGINVGSYQGIEAGTIYIFIYMISFISILITISKSINEKPTLGELSNLLGDNLILLSTFGVLMLSVAGIPPFGGFLSKWLVLTTAITTEFIFSSVVSILCAIIAGVYYVRLVKVGYFQEDKAFLIWKKILLGNNAMELIQASVLGISIYFVLFILVCPGILWKPIHYGVLTIF</sequence>
<reference evidence="9" key="1">
    <citation type="submission" date="2014-10" db="EMBL/GenBank/DDBJ databases">
        <title>Mitochondrial genome structure of moon jellyfish, Aurelia sp. 3 and sp. 4.</title>
        <authorList>
            <person name="Funahashi A."/>
            <person name="Hanzawa N."/>
        </authorList>
    </citation>
    <scope>NUCLEOTIDE SEQUENCE</scope>
</reference>
<keyword evidence="5 7" id="KW-0472">Membrane</keyword>
<dbReference type="AlphaFoldDB" id="A0A0E4BA71"/>
<feature type="transmembrane region" description="Helical" evidence="7">
    <location>
        <begin position="228"/>
        <end position="246"/>
    </location>
</feature>
<accession>A0A0E4BA71</accession>
<feature type="transmembrane region" description="Helical" evidence="7">
    <location>
        <begin position="280"/>
        <end position="298"/>
    </location>
</feature>
<keyword evidence="4 7" id="KW-1133">Transmembrane helix</keyword>